<evidence type="ECO:0000313" key="2">
    <source>
        <dbReference type="Proteomes" id="UP001252875"/>
    </source>
</evidence>
<dbReference type="EMBL" id="JARPYI010000010">
    <property type="protein sequence ID" value="MDT2601262.1"/>
    <property type="molecule type" value="Genomic_DNA"/>
</dbReference>
<sequence length="57" mass="6632">MSKIELGEFVQKKNKHPMAGLVGVIIKHNEENHTYLVRLSQDHELLLHEDEIEIKKA</sequence>
<accession>A0ABU3F2X5</accession>
<name>A0ABU3F2X5_9ENTE</name>
<keyword evidence="2" id="KW-1185">Reference proteome</keyword>
<gene>
    <name evidence="1" type="ORF">P7D85_15850</name>
</gene>
<organism evidence="1 2">
    <name type="scientific">Enterococcus hulanensis</name>
    <dbReference type="NCBI Taxonomy" id="2559929"/>
    <lineage>
        <taxon>Bacteria</taxon>
        <taxon>Bacillati</taxon>
        <taxon>Bacillota</taxon>
        <taxon>Bacilli</taxon>
        <taxon>Lactobacillales</taxon>
        <taxon>Enterococcaceae</taxon>
        <taxon>Enterococcus</taxon>
    </lineage>
</organism>
<reference evidence="1 2" key="1">
    <citation type="submission" date="2023-03" db="EMBL/GenBank/DDBJ databases">
        <authorList>
            <person name="Shen W."/>
            <person name="Cai J."/>
        </authorList>
    </citation>
    <scope>NUCLEOTIDE SEQUENCE [LARGE SCALE GENOMIC DNA]</scope>
    <source>
        <strain evidence="1 2">D6-4</strain>
    </source>
</reference>
<proteinExistence type="predicted"/>
<protein>
    <recommendedName>
        <fullName evidence="3">DUF2187 domain-containing protein</fullName>
    </recommendedName>
</protein>
<dbReference type="RefSeq" id="WP_311823184.1">
    <property type="nucleotide sequence ID" value="NZ_JARPYF010000009.1"/>
</dbReference>
<dbReference type="Proteomes" id="UP001252875">
    <property type="component" value="Unassembled WGS sequence"/>
</dbReference>
<evidence type="ECO:0000313" key="1">
    <source>
        <dbReference type="EMBL" id="MDT2601262.1"/>
    </source>
</evidence>
<comment type="caution">
    <text evidence="1">The sequence shown here is derived from an EMBL/GenBank/DDBJ whole genome shotgun (WGS) entry which is preliminary data.</text>
</comment>
<evidence type="ECO:0008006" key="3">
    <source>
        <dbReference type="Google" id="ProtNLM"/>
    </source>
</evidence>